<keyword evidence="2" id="KW-0677">Repeat</keyword>
<dbReference type="Pfam" id="PF22890">
    <property type="entry name" value="TPR_EMC2"/>
    <property type="match status" value="1"/>
</dbReference>
<keyword evidence="7" id="KW-1185">Reference proteome</keyword>
<dbReference type="SUPFAM" id="SSF48452">
    <property type="entry name" value="TPR-like"/>
    <property type="match status" value="1"/>
</dbReference>
<sequence length="294" mass="33736">MASSANSNFSTWEEVRDQLRKFREDNVRCSEEVVEIADSLLADHANKLGDEAWIVYEQLFIASLDIGKIDVASACIRELNIQFPNSIRVRKLMGMRYEALQKYDEALNIYEDILEEDESNSVVRKRYVAIHKARRNIPAAIKLLNDHVKKFSADHEAWMELADLYISEQEYSKAAYCVEELILSNPHNHLYHQRYAEIKYTQGEMPMACKYFSQAAKLNGDNMRALYGIFMSASNLAGSPKGNAKTKKDNMKYAAWAARQISEKYKSVEMRDHDAQVEAIEEMLDSLQVVPSTN</sequence>
<evidence type="ECO:0000256" key="2">
    <source>
        <dbReference type="ARBA" id="ARBA00022737"/>
    </source>
</evidence>
<keyword evidence="3 4" id="KW-0802">TPR repeat</keyword>
<dbReference type="InterPro" id="IPR055217">
    <property type="entry name" value="TPR_EMC2"/>
</dbReference>
<evidence type="ECO:0000256" key="5">
    <source>
        <dbReference type="RuleBase" id="RU367091"/>
    </source>
</evidence>
<protein>
    <recommendedName>
        <fullName evidence="5">ER membrane protein complex subunit 2</fullName>
    </recommendedName>
</protein>
<reference evidence="8" key="1">
    <citation type="submission" date="2025-08" db="UniProtKB">
        <authorList>
            <consortium name="RefSeq"/>
        </authorList>
    </citation>
    <scope>IDENTIFICATION</scope>
    <source>
        <tissue evidence="8">Testes</tissue>
    </source>
</reference>
<keyword evidence="5" id="KW-0256">Endoplasmic reticulum</keyword>
<accession>A0ABM0GJK4</accession>
<feature type="repeat" description="TPR" evidence="4">
    <location>
        <begin position="155"/>
        <end position="188"/>
    </location>
</feature>
<dbReference type="PROSITE" id="PS50005">
    <property type="entry name" value="TPR"/>
    <property type="match status" value="2"/>
</dbReference>
<comment type="subunit">
    <text evidence="5">Component of the ER membrane protein complex (EMC).</text>
</comment>
<evidence type="ECO:0000313" key="7">
    <source>
        <dbReference type="Proteomes" id="UP000694865"/>
    </source>
</evidence>
<evidence type="ECO:0000259" key="6">
    <source>
        <dbReference type="Pfam" id="PF22890"/>
    </source>
</evidence>
<organism evidence="7 8">
    <name type="scientific">Saccoglossus kowalevskii</name>
    <name type="common">Acorn worm</name>
    <dbReference type="NCBI Taxonomy" id="10224"/>
    <lineage>
        <taxon>Eukaryota</taxon>
        <taxon>Metazoa</taxon>
        <taxon>Hemichordata</taxon>
        <taxon>Enteropneusta</taxon>
        <taxon>Harrimaniidae</taxon>
        <taxon>Saccoglossus</taxon>
    </lineage>
</organism>
<evidence type="ECO:0000256" key="1">
    <source>
        <dbReference type="ARBA" id="ARBA00010361"/>
    </source>
</evidence>
<comment type="function">
    <text evidence="5">Part of the endoplasmic reticulum membrane protein complex (EMC) that enables the energy-independent insertion into endoplasmic reticulum membranes of newly synthesized membrane proteins.</text>
</comment>
<gene>
    <name evidence="8" type="primary">LOC100376248</name>
</gene>
<dbReference type="InterPro" id="IPR039856">
    <property type="entry name" value="EMC2-like"/>
</dbReference>
<proteinExistence type="inferred from homology"/>
<comment type="similarity">
    <text evidence="1 5">Belongs to the EMC2 family.</text>
</comment>
<keyword evidence="5" id="KW-0472">Membrane</keyword>
<dbReference type="InterPro" id="IPR011990">
    <property type="entry name" value="TPR-like_helical_dom_sf"/>
</dbReference>
<evidence type="ECO:0000313" key="8">
    <source>
        <dbReference type="RefSeq" id="XP_002731262.1"/>
    </source>
</evidence>
<dbReference type="GeneID" id="100376248"/>
<feature type="domain" description="EMC2 TPR-like" evidence="6">
    <location>
        <begin position="92"/>
        <end position="200"/>
    </location>
</feature>
<dbReference type="SMART" id="SM00028">
    <property type="entry name" value="TPR"/>
    <property type="match status" value="3"/>
</dbReference>
<dbReference type="InterPro" id="IPR019734">
    <property type="entry name" value="TPR_rpt"/>
</dbReference>
<feature type="repeat" description="TPR" evidence="4">
    <location>
        <begin position="87"/>
        <end position="120"/>
    </location>
</feature>
<dbReference type="Gene3D" id="1.25.40.10">
    <property type="entry name" value="Tetratricopeptide repeat domain"/>
    <property type="match status" value="1"/>
</dbReference>
<evidence type="ECO:0000256" key="3">
    <source>
        <dbReference type="ARBA" id="ARBA00022803"/>
    </source>
</evidence>
<comment type="subcellular location">
    <subcellularLocation>
        <location evidence="5">Endoplasmic reticulum membrane</location>
        <topology evidence="5">Peripheral membrane protein</topology>
        <orientation evidence="5">Cytoplasmic side</orientation>
    </subcellularLocation>
</comment>
<dbReference type="Proteomes" id="UP000694865">
    <property type="component" value="Unplaced"/>
</dbReference>
<name>A0ABM0GJK4_SACKO</name>
<dbReference type="PANTHER" id="PTHR12760">
    <property type="entry name" value="TETRATRICOPEPTIDE REPEAT PROTEIN"/>
    <property type="match status" value="1"/>
</dbReference>
<evidence type="ECO:0000256" key="4">
    <source>
        <dbReference type="PROSITE-ProRule" id="PRU00339"/>
    </source>
</evidence>
<dbReference type="RefSeq" id="XP_002731262.1">
    <property type="nucleotide sequence ID" value="XM_002731216.2"/>
</dbReference>